<name>A0AAV3NL35_LITER</name>
<evidence type="ECO:0000313" key="2">
    <source>
        <dbReference type="Proteomes" id="UP001454036"/>
    </source>
</evidence>
<evidence type="ECO:0000313" key="1">
    <source>
        <dbReference type="EMBL" id="GAA0139648.1"/>
    </source>
</evidence>
<sequence>MYIDRNTIGGHNLPFQDYFADNIWSKGQNEAGKLGLSALQMVTVAFRMLTYGITGDLIDEYIRIGEIAAIKSIKRFVKAIIHIFGSEYLRSPNTNNIVRLLAKSEQRGTLGMLGSIDCMH</sequence>
<dbReference type="AlphaFoldDB" id="A0AAV3NL35"/>
<dbReference type="Proteomes" id="UP001454036">
    <property type="component" value="Unassembled WGS sequence"/>
</dbReference>
<proteinExistence type="predicted"/>
<protein>
    <recommendedName>
        <fullName evidence="3">Nuclease HARBI1</fullName>
    </recommendedName>
</protein>
<dbReference type="InterPro" id="IPR006912">
    <property type="entry name" value="Harbinger_derived_prot"/>
</dbReference>
<keyword evidence="2" id="KW-1185">Reference proteome</keyword>
<dbReference type="PANTHER" id="PTHR47150:SF7">
    <property type="entry name" value="NUCLEASE"/>
    <property type="match status" value="1"/>
</dbReference>
<dbReference type="PANTHER" id="PTHR47150">
    <property type="entry name" value="OS12G0169200 PROTEIN"/>
    <property type="match status" value="1"/>
</dbReference>
<gene>
    <name evidence="1" type="ORF">LIER_35118</name>
</gene>
<evidence type="ECO:0008006" key="3">
    <source>
        <dbReference type="Google" id="ProtNLM"/>
    </source>
</evidence>
<dbReference type="EMBL" id="BAABME010015147">
    <property type="protein sequence ID" value="GAA0139648.1"/>
    <property type="molecule type" value="Genomic_DNA"/>
</dbReference>
<accession>A0AAV3NL35</accession>
<dbReference type="Pfam" id="PF04827">
    <property type="entry name" value="Plant_tran"/>
    <property type="match status" value="1"/>
</dbReference>
<reference evidence="1 2" key="1">
    <citation type="submission" date="2024-01" db="EMBL/GenBank/DDBJ databases">
        <title>The complete chloroplast genome sequence of Lithospermum erythrorhizon: insights into the phylogenetic relationship among Boraginaceae species and the maternal lineages of purple gromwells.</title>
        <authorList>
            <person name="Okada T."/>
            <person name="Watanabe K."/>
        </authorList>
    </citation>
    <scope>NUCLEOTIDE SEQUENCE [LARGE SCALE GENOMIC DNA]</scope>
</reference>
<comment type="caution">
    <text evidence="1">The sequence shown here is derived from an EMBL/GenBank/DDBJ whole genome shotgun (WGS) entry which is preliminary data.</text>
</comment>
<organism evidence="1 2">
    <name type="scientific">Lithospermum erythrorhizon</name>
    <name type="common">Purple gromwell</name>
    <name type="synonym">Lithospermum officinale var. erythrorhizon</name>
    <dbReference type="NCBI Taxonomy" id="34254"/>
    <lineage>
        <taxon>Eukaryota</taxon>
        <taxon>Viridiplantae</taxon>
        <taxon>Streptophyta</taxon>
        <taxon>Embryophyta</taxon>
        <taxon>Tracheophyta</taxon>
        <taxon>Spermatophyta</taxon>
        <taxon>Magnoliopsida</taxon>
        <taxon>eudicotyledons</taxon>
        <taxon>Gunneridae</taxon>
        <taxon>Pentapetalae</taxon>
        <taxon>asterids</taxon>
        <taxon>lamiids</taxon>
        <taxon>Boraginales</taxon>
        <taxon>Boraginaceae</taxon>
        <taxon>Boraginoideae</taxon>
        <taxon>Lithospermeae</taxon>
        <taxon>Lithospermum</taxon>
    </lineage>
</organism>